<feature type="compositionally biased region" description="Polar residues" evidence="1">
    <location>
        <begin position="213"/>
        <end position="223"/>
    </location>
</feature>
<dbReference type="Pfam" id="PF04350">
    <property type="entry name" value="PilO"/>
    <property type="match status" value="1"/>
</dbReference>
<accession>A0A1F5JLT6</accession>
<proteinExistence type="predicted"/>
<dbReference type="EMBL" id="MFCP01000004">
    <property type="protein sequence ID" value="OGE29559.1"/>
    <property type="molecule type" value="Genomic_DNA"/>
</dbReference>
<sequence>MKKENLIKFYSNHRLYIFPVIVALSSLFLIIFVIYPQTLKLINNQRAIGDLMNKSRFLETKVAALESYDEKDLSRKVGFALATLPADKDFVNALGLLQQLAARSGFSINSISFGSTASKLGDSDSFKVNLEIRGAKSSFRTLINNLESSRRLMRISSIDISSSQTSQALDVALAAEVLYSQLPQSFGGVDSPLPELSQKDEQLIAKLARLEETVSSPSATQSLPRGKSNPFE</sequence>
<keyword evidence="2" id="KW-0812">Transmembrane</keyword>
<reference evidence="3 4" key="1">
    <citation type="journal article" date="2016" name="Nat. Commun.">
        <title>Thousands of microbial genomes shed light on interconnected biogeochemical processes in an aquifer system.</title>
        <authorList>
            <person name="Anantharaman K."/>
            <person name="Brown C.T."/>
            <person name="Hug L.A."/>
            <person name="Sharon I."/>
            <person name="Castelle C.J."/>
            <person name="Probst A.J."/>
            <person name="Thomas B.C."/>
            <person name="Singh A."/>
            <person name="Wilkins M.J."/>
            <person name="Karaoz U."/>
            <person name="Brodie E.L."/>
            <person name="Williams K.H."/>
            <person name="Hubbard S.S."/>
            <person name="Banfield J.F."/>
        </authorList>
    </citation>
    <scope>NUCLEOTIDE SEQUENCE [LARGE SCALE GENOMIC DNA]</scope>
</reference>
<dbReference type="InterPro" id="IPR014717">
    <property type="entry name" value="Transl_elong_EF1B/ribsomal_bS6"/>
</dbReference>
<evidence type="ECO:0000313" key="3">
    <source>
        <dbReference type="EMBL" id="OGE29559.1"/>
    </source>
</evidence>
<keyword evidence="2" id="KW-0472">Membrane</keyword>
<organism evidence="3 4">
    <name type="scientific">Candidatus Daviesbacteria bacterium RIFCSPHIGHO2_01_FULL_40_11</name>
    <dbReference type="NCBI Taxonomy" id="1797762"/>
    <lineage>
        <taxon>Bacteria</taxon>
        <taxon>Candidatus Daviesiibacteriota</taxon>
    </lineage>
</organism>
<dbReference type="AlphaFoldDB" id="A0A1F5JLT6"/>
<feature type="region of interest" description="Disordered" evidence="1">
    <location>
        <begin position="212"/>
        <end position="232"/>
    </location>
</feature>
<dbReference type="Proteomes" id="UP000177555">
    <property type="component" value="Unassembled WGS sequence"/>
</dbReference>
<gene>
    <name evidence="3" type="ORF">A2867_00155</name>
</gene>
<feature type="transmembrane region" description="Helical" evidence="2">
    <location>
        <begin position="15"/>
        <end position="35"/>
    </location>
</feature>
<dbReference type="GO" id="GO:0043683">
    <property type="term" value="P:type IV pilus assembly"/>
    <property type="evidence" value="ECO:0007669"/>
    <property type="project" value="InterPro"/>
</dbReference>
<comment type="caution">
    <text evidence="3">The sequence shown here is derived from an EMBL/GenBank/DDBJ whole genome shotgun (WGS) entry which is preliminary data.</text>
</comment>
<evidence type="ECO:0000256" key="1">
    <source>
        <dbReference type="SAM" id="MobiDB-lite"/>
    </source>
</evidence>
<evidence type="ECO:0000256" key="2">
    <source>
        <dbReference type="SAM" id="Phobius"/>
    </source>
</evidence>
<keyword evidence="2" id="KW-1133">Transmembrane helix</keyword>
<evidence type="ECO:0000313" key="4">
    <source>
        <dbReference type="Proteomes" id="UP000177555"/>
    </source>
</evidence>
<protein>
    <submittedName>
        <fullName evidence="3">Uncharacterized protein</fullName>
    </submittedName>
</protein>
<name>A0A1F5JLT6_9BACT</name>
<dbReference type="Gene3D" id="3.30.70.60">
    <property type="match status" value="1"/>
</dbReference>
<dbReference type="InterPro" id="IPR007445">
    <property type="entry name" value="PilO"/>
</dbReference>
<dbReference type="GO" id="GO:0043107">
    <property type="term" value="P:type IV pilus-dependent motility"/>
    <property type="evidence" value="ECO:0007669"/>
    <property type="project" value="InterPro"/>
</dbReference>